<organism evidence="1">
    <name type="scientific">marine metagenome</name>
    <dbReference type="NCBI Taxonomy" id="408172"/>
    <lineage>
        <taxon>unclassified sequences</taxon>
        <taxon>metagenomes</taxon>
        <taxon>ecological metagenomes</taxon>
    </lineage>
</organism>
<reference evidence="1" key="1">
    <citation type="submission" date="2018-05" db="EMBL/GenBank/DDBJ databases">
        <authorList>
            <person name="Lanie J.A."/>
            <person name="Ng W.-L."/>
            <person name="Kazmierczak K.M."/>
            <person name="Andrzejewski T.M."/>
            <person name="Davidsen T.M."/>
            <person name="Wayne K.J."/>
            <person name="Tettelin H."/>
            <person name="Glass J.I."/>
            <person name="Rusch D."/>
            <person name="Podicherti R."/>
            <person name="Tsui H.-C.T."/>
            <person name="Winkler M.E."/>
        </authorList>
    </citation>
    <scope>NUCLEOTIDE SEQUENCE</scope>
</reference>
<dbReference type="AlphaFoldDB" id="A0A381Q4W9"/>
<evidence type="ECO:0000313" key="1">
    <source>
        <dbReference type="EMBL" id="SUZ74120.1"/>
    </source>
</evidence>
<accession>A0A381Q4W9</accession>
<name>A0A381Q4W9_9ZZZZ</name>
<protein>
    <submittedName>
        <fullName evidence="1">Uncharacterized protein</fullName>
    </submittedName>
</protein>
<proteinExistence type="predicted"/>
<sequence>MAGGRVWVAAGSGAAAWLAVPAGIDVLAGVVSPSSWVQAAAANRKAAATISVAVDLPWNFEELPPGQL</sequence>
<gene>
    <name evidence="1" type="ORF">METZ01_LOCUS26974</name>
</gene>
<dbReference type="EMBL" id="UINC01001200">
    <property type="protein sequence ID" value="SUZ74120.1"/>
    <property type="molecule type" value="Genomic_DNA"/>
</dbReference>